<dbReference type="InterPro" id="IPR009057">
    <property type="entry name" value="Homeodomain-like_sf"/>
</dbReference>
<dbReference type="Proteomes" id="UP000253141">
    <property type="component" value="Unassembled WGS sequence"/>
</dbReference>
<dbReference type="GO" id="GO:0043565">
    <property type="term" value="F:sequence-specific DNA binding"/>
    <property type="evidence" value="ECO:0007669"/>
    <property type="project" value="InterPro"/>
</dbReference>
<dbReference type="SUPFAM" id="SSF46689">
    <property type="entry name" value="Homeodomain-like"/>
    <property type="match status" value="1"/>
</dbReference>
<evidence type="ECO:0000256" key="2">
    <source>
        <dbReference type="ARBA" id="ARBA00023125"/>
    </source>
</evidence>
<dbReference type="Gene3D" id="1.10.10.60">
    <property type="entry name" value="Homeodomain-like"/>
    <property type="match status" value="1"/>
</dbReference>
<evidence type="ECO:0000256" key="1">
    <source>
        <dbReference type="ARBA" id="ARBA00023015"/>
    </source>
</evidence>
<comment type="caution">
    <text evidence="5">The sequence shown here is derived from an EMBL/GenBank/DDBJ whole genome shotgun (WGS) entry which is preliminary data.</text>
</comment>
<feature type="domain" description="HTH araC/xylS-type" evidence="4">
    <location>
        <begin position="164"/>
        <end position="262"/>
    </location>
</feature>
<keyword evidence="6" id="KW-1185">Reference proteome</keyword>
<accession>A0A369I886</accession>
<dbReference type="InterPro" id="IPR046532">
    <property type="entry name" value="DUF6597"/>
</dbReference>
<keyword evidence="3" id="KW-0804">Transcription</keyword>
<evidence type="ECO:0000256" key="3">
    <source>
        <dbReference type="ARBA" id="ARBA00023163"/>
    </source>
</evidence>
<evidence type="ECO:0000313" key="5">
    <source>
        <dbReference type="EMBL" id="RDB05981.1"/>
    </source>
</evidence>
<gene>
    <name evidence="5" type="ORF">DVG78_11280</name>
</gene>
<keyword evidence="2" id="KW-0238">DNA-binding</keyword>
<dbReference type="GO" id="GO:0003700">
    <property type="term" value="F:DNA-binding transcription factor activity"/>
    <property type="evidence" value="ECO:0007669"/>
    <property type="project" value="InterPro"/>
</dbReference>
<name>A0A369I886_9BACT</name>
<dbReference type="AlphaFoldDB" id="A0A369I886"/>
<proteinExistence type="predicted"/>
<dbReference type="InterPro" id="IPR018060">
    <property type="entry name" value="HTH_AraC"/>
</dbReference>
<dbReference type="Pfam" id="PF12833">
    <property type="entry name" value="HTH_18"/>
    <property type="match status" value="1"/>
</dbReference>
<evidence type="ECO:0000313" key="6">
    <source>
        <dbReference type="Proteomes" id="UP000253141"/>
    </source>
</evidence>
<sequence>MICQRIIPAPDLRQYIKEYLVLHMKFGKDIPTPIKAYPVNPEEGMTFVIRGTKTAETVETGEFKVRPRTCIFGLPATRQNLHLPSEYMMVHVRFHPGAIHKLLRIPMYELLHQYVEAQAILGREIDDVEDQLANATVYDELPRILDRYFTKKVARVKVGFEPIDRIGSVILANPQGFSLSQTANDACLSFRQFEKRFERQVGVTPKYFARICRFYQAYELKDTRQDLDWLSIAVNTGYTDYQHLVKDFKRFAGVTPNMLIKESNLNPERRLKLNAEFVGL</sequence>
<reference evidence="5 6" key="1">
    <citation type="submission" date="2018-07" db="EMBL/GenBank/DDBJ databases">
        <title>Genome analysis of Runella aurantiaca.</title>
        <authorList>
            <person name="Yang X."/>
        </authorList>
    </citation>
    <scope>NUCLEOTIDE SEQUENCE [LARGE SCALE GENOMIC DNA]</scope>
    <source>
        <strain evidence="5 6">YX9</strain>
    </source>
</reference>
<dbReference type="OrthoDB" id="635259at2"/>
<evidence type="ECO:0000259" key="4">
    <source>
        <dbReference type="PROSITE" id="PS01124"/>
    </source>
</evidence>
<dbReference type="PROSITE" id="PS01124">
    <property type="entry name" value="HTH_ARAC_FAMILY_2"/>
    <property type="match status" value="1"/>
</dbReference>
<organism evidence="5 6">
    <name type="scientific">Runella aurantiaca</name>
    <dbReference type="NCBI Taxonomy" id="2282308"/>
    <lineage>
        <taxon>Bacteria</taxon>
        <taxon>Pseudomonadati</taxon>
        <taxon>Bacteroidota</taxon>
        <taxon>Cytophagia</taxon>
        <taxon>Cytophagales</taxon>
        <taxon>Spirosomataceae</taxon>
        <taxon>Runella</taxon>
    </lineage>
</organism>
<keyword evidence="1" id="KW-0805">Transcription regulation</keyword>
<dbReference type="Pfam" id="PF20240">
    <property type="entry name" value="DUF6597"/>
    <property type="match status" value="1"/>
</dbReference>
<protein>
    <submittedName>
        <fullName evidence="5">AraC family transcriptional regulator</fullName>
    </submittedName>
</protein>
<dbReference type="RefSeq" id="WP_114461176.1">
    <property type="nucleotide sequence ID" value="NZ_QPIW01000007.1"/>
</dbReference>
<dbReference type="PANTHER" id="PTHR46796">
    <property type="entry name" value="HTH-TYPE TRANSCRIPTIONAL ACTIVATOR RHAS-RELATED"/>
    <property type="match status" value="1"/>
</dbReference>
<dbReference type="EMBL" id="QPIW01000007">
    <property type="protein sequence ID" value="RDB05981.1"/>
    <property type="molecule type" value="Genomic_DNA"/>
</dbReference>
<dbReference type="SMART" id="SM00342">
    <property type="entry name" value="HTH_ARAC"/>
    <property type="match status" value="1"/>
</dbReference>
<dbReference type="InterPro" id="IPR050204">
    <property type="entry name" value="AraC_XylS_family_regulators"/>
</dbReference>